<proteinExistence type="inferred from homology"/>
<dbReference type="InParanoid" id="A0A669DQM0"/>
<evidence type="ECO:0000256" key="4">
    <source>
        <dbReference type="ARBA" id="ARBA00022980"/>
    </source>
</evidence>
<dbReference type="GO" id="GO:0005762">
    <property type="term" value="C:mitochondrial large ribosomal subunit"/>
    <property type="evidence" value="ECO:0007669"/>
    <property type="project" value="TreeGrafter"/>
</dbReference>
<keyword evidence="4" id="KW-0689">Ribosomal protein</keyword>
<dbReference type="Pfam" id="PF10780">
    <property type="entry name" value="MRP_L53"/>
    <property type="match status" value="1"/>
</dbReference>
<dbReference type="Gene3D" id="3.40.30.10">
    <property type="entry name" value="Glutaredoxin"/>
    <property type="match status" value="1"/>
</dbReference>
<evidence type="ECO:0000256" key="6">
    <source>
        <dbReference type="ARBA" id="ARBA00023274"/>
    </source>
</evidence>
<sequence length="131" mass="14647">MEFSVSYSMSPSVEIFTSTTVPRVVLTYHTITNVLCHFNVLYGKSKKAFFFLSHREFLALVGSEKARTTNMNCEVITVVKHDKSEPVVDITYVDGEKLLMKGANLTSSEMLSAFQSRCVAKDPQAKVGEKK</sequence>
<evidence type="ECO:0000313" key="9">
    <source>
        <dbReference type="Ensembl" id="ENSONIP00000060766.1"/>
    </source>
</evidence>
<reference evidence="9" key="2">
    <citation type="submission" date="2025-08" db="UniProtKB">
        <authorList>
            <consortium name="Ensembl"/>
        </authorList>
    </citation>
    <scope>IDENTIFICATION</scope>
</reference>
<dbReference type="InterPro" id="IPR019716">
    <property type="entry name" value="Ribosomal_mL53"/>
</dbReference>
<dbReference type="InterPro" id="IPR052473">
    <property type="entry name" value="mtLSU_mL53"/>
</dbReference>
<reference evidence="9" key="3">
    <citation type="submission" date="2025-09" db="UniProtKB">
        <authorList>
            <consortium name="Ensembl"/>
        </authorList>
    </citation>
    <scope>IDENTIFICATION</scope>
</reference>
<name>A0A669DQM0_ORENI</name>
<reference evidence="10" key="1">
    <citation type="submission" date="2012-01" db="EMBL/GenBank/DDBJ databases">
        <title>The Genome Sequence of Oreochromis niloticus (Nile Tilapia).</title>
        <authorList>
            <consortium name="Broad Institute Genome Assembly Team"/>
            <consortium name="Broad Institute Sequencing Platform"/>
            <person name="Di Palma F."/>
            <person name="Johnson J."/>
            <person name="Lander E.S."/>
            <person name="Lindblad-Toh K."/>
        </authorList>
    </citation>
    <scope>NUCLEOTIDE SEQUENCE [LARGE SCALE GENOMIC DNA]</scope>
</reference>
<gene>
    <name evidence="9" type="primary">mrpl53</name>
</gene>
<evidence type="ECO:0000256" key="3">
    <source>
        <dbReference type="ARBA" id="ARBA00022946"/>
    </source>
</evidence>
<evidence type="ECO:0000256" key="7">
    <source>
        <dbReference type="ARBA" id="ARBA00035180"/>
    </source>
</evidence>
<protein>
    <recommendedName>
        <fullName evidence="7">Large ribosomal subunit protein mL53</fullName>
    </recommendedName>
    <alternativeName>
        <fullName evidence="8">39S ribosomal protein L53, mitochondrial</fullName>
    </alternativeName>
</protein>
<evidence type="ECO:0000313" key="10">
    <source>
        <dbReference type="Proteomes" id="UP000005207"/>
    </source>
</evidence>
<dbReference type="Ensembl" id="ENSONIT00000071965.1">
    <property type="protein sequence ID" value="ENSONIP00000060766.1"/>
    <property type="gene ID" value="ENSONIG00000002633.2"/>
</dbReference>
<dbReference type="GeneTree" id="ENSGT00940000164970"/>
<evidence type="ECO:0000256" key="8">
    <source>
        <dbReference type="ARBA" id="ARBA00042721"/>
    </source>
</evidence>
<keyword evidence="3" id="KW-0809">Transit peptide</keyword>
<keyword evidence="5" id="KW-0496">Mitochondrion</keyword>
<dbReference type="Proteomes" id="UP000005207">
    <property type="component" value="Linkage group LG22"/>
</dbReference>
<comment type="subcellular location">
    <subcellularLocation>
        <location evidence="1">Mitochondrion</location>
    </subcellularLocation>
</comment>
<dbReference type="PANTHER" id="PTHR33618">
    <property type="entry name" value="39S RIBOSOMAL PROTEIN L53, MITOCHONDRIAL"/>
    <property type="match status" value="1"/>
</dbReference>
<keyword evidence="10" id="KW-1185">Reference proteome</keyword>
<organism evidence="9 10">
    <name type="scientific">Oreochromis niloticus</name>
    <name type="common">Nile tilapia</name>
    <name type="synonym">Tilapia nilotica</name>
    <dbReference type="NCBI Taxonomy" id="8128"/>
    <lineage>
        <taxon>Eukaryota</taxon>
        <taxon>Metazoa</taxon>
        <taxon>Chordata</taxon>
        <taxon>Craniata</taxon>
        <taxon>Vertebrata</taxon>
        <taxon>Euteleostomi</taxon>
        <taxon>Actinopterygii</taxon>
        <taxon>Neopterygii</taxon>
        <taxon>Teleostei</taxon>
        <taxon>Neoteleostei</taxon>
        <taxon>Acanthomorphata</taxon>
        <taxon>Ovalentaria</taxon>
        <taxon>Cichlomorphae</taxon>
        <taxon>Cichliformes</taxon>
        <taxon>Cichlidae</taxon>
        <taxon>African cichlids</taxon>
        <taxon>Pseudocrenilabrinae</taxon>
        <taxon>Oreochromini</taxon>
        <taxon>Oreochromis</taxon>
    </lineage>
</organism>
<dbReference type="FunCoup" id="A0A669DQM0">
    <property type="interactions" value="306"/>
</dbReference>
<evidence type="ECO:0000256" key="2">
    <source>
        <dbReference type="ARBA" id="ARBA00005557"/>
    </source>
</evidence>
<accession>A0A669DQM0</accession>
<dbReference type="AlphaFoldDB" id="A0A669DQM0"/>
<keyword evidence="6" id="KW-0687">Ribonucleoprotein</keyword>
<evidence type="ECO:0000256" key="5">
    <source>
        <dbReference type="ARBA" id="ARBA00023128"/>
    </source>
</evidence>
<comment type="similarity">
    <text evidence="2">Belongs to the mitochondrion-specific ribosomal protein mL53 family.</text>
</comment>
<dbReference type="PANTHER" id="PTHR33618:SF1">
    <property type="entry name" value="LARGE RIBOSOMAL SUBUNIT PROTEIN ML53"/>
    <property type="match status" value="1"/>
</dbReference>
<evidence type="ECO:0000256" key="1">
    <source>
        <dbReference type="ARBA" id="ARBA00004173"/>
    </source>
</evidence>